<evidence type="ECO:0000313" key="5">
    <source>
        <dbReference type="Proteomes" id="UP001529510"/>
    </source>
</evidence>
<dbReference type="InterPro" id="IPR027417">
    <property type="entry name" value="P-loop_NTPase"/>
</dbReference>
<dbReference type="InterPro" id="IPR003439">
    <property type="entry name" value="ABC_transporter-like_ATP-bd"/>
</dbReference>
<dbReference type="Proteomes" id="UP001529510">
    <property type="component" value="Unassembled WGS sequence"/>
</dbReference>
<evidence type="ECO:0000313" key="4">
    <source>
        <dbReference type="EMBL" id="KAL0181450.1"/>
    </source>
</evidence>
<reference evidence="4 5" key="1">
    <citation type="submission" date="2024-05" db="EMBL/GenBank/DDBJ databases">
        <title>Genome sequencing and assembly of Indian major carp, Cirrhinus mrigala (Hamilton, 1822).</title>
        <authorList>
            <person name="Mohindra V."/>
            <person name="Chowdhury L.M."/>
            <person name="Lal K."/>
            <person name="Jena J.K."/>
        </authorList>
    </citation>
    <scope>NUCLEOTIDE SEQUENCE [LARGE SCALE GENOMIC DNA]</scope>
    <source>
        <strain evidence="4">CM1030</strain>
        <tissue evidence="4">Blood</tissue>
    </source>
</reference>
<protein>
    <recommendedName>
        <fullName evidence="3">ABC transporter domain-containing protein</fullName>
    </recommendedName>
</protein>
<accession>A0ABD0Q6C6</accession>
<dbReference type="Pfam" id="PF00005">
    <property type="entry name" value="ABC_tran"/>
    <property type="match status" value="1"/>
</dbReference>
<feature type="domain" description="ABC transporter" evidence="3">
    <location>
        <begin position="27"/>
        <end position="63"/>
    </location>
</feature>
<dbReference type="Gene3D" id="3.40.50.300">
    <property type="entry name" value="P-loop containing nucleotide triphosphate hydrolases"/>
    <property type="match status" value="1"/>
</dbReference>
<dbReference type="GO" id="GO:0005524">
    <property type="term" value="F:ATP binding"/>
    <property type="evidence" value="ECO:0007669"/>
    <property type="project" value="UniProtKB-KW"/>
</dbReference>
<sequence>GRVEFVGVVLVYRPGLPNALDGVNLEVLPGRTGSGKSSLFLALFRMVELNQGQILLDGVDISLVRLSNLR</sequence>
<dbReference type="AlphaFoldDB" id="A0ABD0Q6C6"/>
<evidence type="ECO:0000256" key="1">
    <source>
        <dbReference type="ARBA" id="ARBA00022741"/>
    </source>
</evidence>
<dbReference type="EMBL" id="JAMKFB020000011">
    <property type="protein sequence ID" value="KAL0181450.1"/>
    <property type="molecule type" value="Genomic_DNA"/>
</dbReference>
<dbReference type="PANTHER" id="PTHR24223:SF330">
    <property type="entry name" value="ATP-BINDING CASSETTE SUB-FAMILY C MEMBER 10"/>
    <property type="match status" value="1"/>
</dbReference>
<proteinExistence type="predicted"/>
<comment type="caution">
    <text evidence="4">The sequence shown here is derived from an EMBL/GenBank/DDBJ whole genome shotgun (WGS) entry which is preliminary data.</text>
</comment>
<organism evidence="4 5">
    <name type="scientific">Cirrhinus mrigala</name>
    <name type="common">Mrigala</name>
    <dbReference type="NCBI Taxonomy" id="683832"/>
    <lineage>
        <taxon>Eukaryota</taxon>
        <taxon>Metazoa</taxon>
        <taxon>Chordata</taxon>
        <taxon>Craniata</taxon>
        <taxon>Vertebrata</taxon>
        <taxon>Euteleostomi</taxon>
        <taxon>Actinopterygii</taxon>
        <taxon>Neopterygii</taxon>
        <taxon>Teleostei</taxon>
        <taxon>Ostariophysi</taxon>
        <taxon>Cypriniformes</taxon>
        <taxon>Cyprinidae</taxon>
        <taxon>Labeoninae</taxon>
        <taxon>Labeonini</taxon>
        <taxon>Cirrhinus</taxon>
    </lineage>
</organism>
<name>A0ABD0Q6C6_CIRMR</name>
<evidence type="ECO:0000259" key="3">
    <source>
        <dbReference type="Pfam" id="PF00005"/>
    </source>
</evidence>
<feature type="non-terminal residue" evidence="4">
    <location>
        <position position="1"/>
    </location>
</feature>
<keyword evidence="1" id="KW-0547">Nucleotide-binding</keyword>
<feature type="non-terminal residue" evidence="4">
    <location>
        <position position="70"/>
    </location>
</feature>
<dbReference type="SUPFAM" id="SSF52540">
    <property type="entry name" value="P-loop containing nucleoside triphosphate hydrolases"/>
    <property type="match status" value="1"/>
</dbReference>
<evidence type="ECO:0000256" key="2">
    <source>
        <dbReference type="ARBA" id="ARBA00022840"/>
    </source>
</evidence>
<dbReference type="InterPro" id="IPR050173">
    <property type="entry name" value="ABC_transporter_C-like"/>
</dbReference>
<keyword evidence="5" id="KW-1185">Reference proteome</keyword>
<dbReference type="PANTHER" id="PTHR24223">
    <property type="entry name" value="ATP-BINDING CASSETTE SUB-FAMILY C"/>
    <property type="match status" value="1"/>
</dbReference>
<keyword evidence="2" id="KW-0067">ATP-binding</keyword>
<gene>
    <name evidence="4" type="ORF">M9458_023856</name>
</gene>